<dbReference type="InterPro" id="IPR020846">
    <property type="entry name" value="MFS_dom"/>
</dbReference>
<keyword evidence="11" id="KW-1185">Reference proteome</keyword>
<dbReference type="RefSeq" id="WP_330799367.1">
    <property type="nucleotide sequence ID" value="NZ_JAZEWV010000032.1"/>
</dbReference>
<dbReference type="InterPro" id="IPR050171">
    <property type="entry name" value="MFS_Transporters"/>
</dbReference>
<feature type="transmembrane region" description="Helical" evidence="8">
    <location>
        <begin position="168"/>
        <end position="188"/>
    </location>
</feature>
<evidence type="ECO:0000256" key="1">
    <source>
        <dbReference type="ARBA" id="ARBA00004651"/>
    </source>
</evidence>
<keyword evidence="5 8" id="KW-1133">Transmembrane helix</keyword>
<accession>A0ABU7PKS1</accession>
<dbReference type="PROSITE" id="PS50850">
    <property type="entry name" value="MFS"/>
    <property type="match status" value="1"/>
</dbReference>
<keyword evidence="3" id="KW-1003">Cell membrane</keyword>
<evidence type="ECO:0000256" key="7">
    <source>
        <dbReference type="SAM" id="MobiDB-lite"/>
    </source>
</evidence>
<keyword evidence="6 8" id="KW-0472">Membrane</keyword>
<evidence type="ECO:0000256" key="5">
    <source>
        <dbReference type="ARBA" id="ARBA00022989"/>
    </source>
</evidence>
<evidence type="ECO:0000313" key="10">
    <source>
        <dbReference type="EMBL" id="MEE4545662.1"/>
    </source>
</evidence>
<keyword evidence="2" id="KW-0813">Transport</keyword>
<dbReference type="Gene3D" id="1.20.1250.20">
    <property type="entry name" value="MFS general substrate transporter like domains"/>
    <property type="match status" value="1"/>
</dbReference>
<sequence length="424" mass="43009">MTTPVLQPPQPPSRPGGAPPEAPRARPGRVRAAVAGHFGGLPGPFWVVFAGTVINRVGTMVVPFLVFYLGSRGVTTGQTPYVLGALGAGGLAGPVLGGWFADRLGRRPAILTGMVATPVSQALLFCSPGLATLAVAAALVGAASSLHAPGVAAVIVDSAGPSRRQAAFGLYHWAINLGAATAGALGGFLVDRGFWLLFAVDAVTCLGFAAVAAVALPRDPVRPAKSAAPGGGYGVVLRDRLLLAFVTVSVAGECVYAQTEFTVPMAIRDHGLPASVYGLVAVVNAALVVALQPFANTWVLRFDRMRVWAAASVLVAAGVGLTGTAHTTGGFVATVVVWSAGEVCAGGIATSVVADLAPDHARARYQAALNWARGAARFLALAFGPALYATGGPAALWWTVVAVGLCGALGALLLRPALRAVRRP</sequence>
<evidence type="ECO:0000256" key="2">
    <source>
        <dbReference type="ARBA" id="ARBA00022448"/>
    </source>
</evidence>
<evidence type="ECO:0000256" key="8">
    <source>
        <dbReference type="SAM" id="Phobius"/>
    </source>
</evidence>
<organism evidence="10 11">
    <name type="scientific">Actinacidiphila polyblastidii</name>
    <dbReference type="NCBI Taxonomy" id="3110430"/>
    <lineage>
        <taxon>Bacteria</taxon>
        <taxon>Bacillati</taxon>
        <taxon>Actinomycetota</taxon>
        <taxon>Actinomycetes</taxon>
        <taxon>Kitasatosporales</taxon>
        <taxon>Streptomycetaceae</taxon>
        <taxon>Actinacidiphila</taxon>
    </lineage>
</organism>
<feature type="transmembrane region" description="Helical" evidence="8">
    <location>
        <begin position="307"/>
        <end position="325"/>
    </location>
</feature>
<gene>
    <name evidence="10" type="ORF">V2S66_27300</name>
</gene>
<keyword evidence="4 8" id="KW-0812">Transmembrane</keyword>
<dbReference type="EMBL" id="JAZEWV010000032">
    <property type="protein sequence ID" value="MEE4545662.1"/>
    <property type="molecule type" value="Genomic_DNA"/>
</dbReference>
<name>A0ABU7PKS1_9ACTN</name>
<feature type="transmembrane region" description="Helical" evidence="8">
    <location>
        <begin position="45"/>
        <end position="69"/>
    </location>
</feature>
<dbReference type="InterPro" id="IPR011701">
    <property type="entry name" value="MFS"/>
</dbReference>
<feature type="transmembrane region" description="Helical" evidence="8">
    <location>
        <begin position="274"/>
        <end position="295"/>
    </location>
</feature>
<protein>
    <submittedName>
        <fullName evidence="10">MFS transporter</fullName>
    </submittedName>
</protein>
<dbReference type="SUPFAM" id="SSF103473">
    <property type="entry name" value="MFS general substrate transporter"/>
    <property type="match status" value="1"/>
</dbReference>
<dbReference type="PANTHER" id="PTHR23517:SF2">
    <property type="entry name" value="MULTIDRUG RESISTANCE PROTEIN MDTH"/>
    <property type="match status" value="1"/>
</dbReference>
<feature type="transmembrane region" description="Helical" evidence="8">
    <location>
        <begin position="331"/>
        <end position="356"/>
    </location>
</feature>
<dbReference type="InterPro" id="IPR036259">
    <property type="entry name" value="MFS_trans_sf"/>
</dbReference>
<feature type="transmembrane region" description="Helical" evidence="8">
    <location>
        <begin position="368"/>
        <end position="389"/>
    </location>
</feature>
<dbReference type="Pfam" id="PF07690">
    <property type="entry name" value="MFS_1"/>
    <property type="match status" value="1"/>
</dbReference>
<proteinExistence type="predicted"/>
<comment type="subcellular location">
    <subcellularLocation>
        <location evidence="1">Cell membrane</location>
        <topology evidence="1">Multi-pass membrane protein</topology>
    </subcellularLocation>
</comment>
<dbReference type="PROSITE" id="PS00216">
    <property type="entry name" value="SUGAR_TRANSPORT_1"/>
    <property type="match status" value="1"/>
</dbReference>
<evidence type="ECO:0000256" key="4">
    <source>
        <dbReference type="ARBA" id="ARBA00022692"/>
    </source>
</evidence>
<feature type="transmembrane region" description="Helical" evidence="8">
    <location>
        <begin position="395"/>
        <end position="414"/>
    </location>
</feature>
<dbReference type="InterPro" id="IPR005829">
    <property type="entry name" value="Sugar_transporter_CS"/>
</dbReference>
<feature type="transmembrane region" description="Helical" evidence="8">
    <location>
        <begin position="81"/>
        <end position="101"/>
    </location>
</feature>
<evidence type="ECO:0000259" key="9">
    <source>
        <dbReference type="PROSITE" id="PS50850"/>
    </source>
</evidence>
<feature type="domain" description="Major facilitator superfamily (MFS) profile" evidence="9">
    <location>
        <begin position="44"/>
        <end position="419"/>
    </location>
</feature>
<feature type="region of interest" description="Disordered" evidence="7">
    <location>
        <begin position="1"/>
        <end position="26"/>
    </location>
</feature>
<feature type="compositionally biased region" description="Pro residues" evidence="7">
    <location>
        <begin position="1"/>
        <end position="22"/>
    </location>
</feature>
<feature type="transmembrane region" description="Helical" evidence="8">
    <location>
        <begin position="130"/>
        <end position="156"/>
    </location>
</feature>
<feature type="transmembrane region" description="Helical" evidence="8">
    <location>
        <begin position="241"/>
        <end position="259"/>
    </location>
</feature>
<dbReference type="PANTHER" id="PTHR23517">
    <property type="entry name" value="RESISTANCE PROTEIN MDTM, PUTATIVE-RELATED-RELATED"/>
    <property type="match status" value="1"/>
</dbReference>
<dbReference type="Proteomes" id="UP001344658">
    <property type="component" value="Unassembled WGS sequence"/>
</dbReference>
<evidence type="ECO:0000313" key="11">
    <source>
        <dbReference type="Proteomes" id="UP001344658"/>
    </source>
</evidence>
<reference evidence="10 11" key="1">
    <citation type="submission" date="2023-12" db="EMBL/GenBank/DDBJ databases">
        <title>Streptomyces sp. V4-01.</title>
        <authorList>
            <person name="Somphong A."/>
            <person name="Phongsopitanun W."/>
        </authorList>
    </citation>
    <scope>NUCLEOTIDE SEQUENCE [LARGE SCALE GENOMIC DNA]</scope>
    <source>
        <strain evidence="10 11">V4-01</strain>
    </source>
</reference>
<evidence type="ECO:0000256" key="6">
    <source>
        <dbReference type="ARBA" id="ARBA00023136"/>
    </source>
</evidence>
<comment type="caution">
    <text evidence="10">The sequence shown here is derived from an EMBL/GenBank/DDBJ whole genome shotgun (WGS) entry which is preliminary data.</text>
</comment>
<feature type="transmembrane region" description="Helical" evidence="8">
    <location>
        <begin position="194"/>
        <end position="216"/>
    </location>
</feature>
<evidence type="ECO:0000256" key="3">
    <source>
        <dbReference type="ARBA" id="ARBA00022475"/>
    </source>
</evidence>